<evidence type="ECO:0000313" key="1">
    <source>
        <dbReference type="EMBL" id="MQU34565.1"/>
    </source>
</evidence>
<reference evidence="3 4" key="1">
    <citation type="submission" date="2019-10" db="EMBL/GenBank/DDBJ databases">
        <title>Evaluation of single-gene subtyping targets for Pseudomonas.</title>
        <authorList>
            <person name="Reichler S.J."/>
            <person name="Orsi R.H."/>
            <person name="Wiedmann M."/>
            <person name="Martin N.H."/>
            <person name="Murphy S.I."/>
        </authorList>
    </citation>
    <scope>NUCLEOTIDE SEQUENCE [LARGE SCALE GENOMIC DNA]</scope>
    <source>
        <strain evidence="2 3">FSL R10-1876</strain>
        <strain evidence="1 4">FSL R10-2107</strain>
    </source>
</reference>
<sequence length="1199" mass="134186">MSLRFSNEGPAFPEQLVDALLTGDVVFLCGAGISAPQLPLFGGLVDQCVDRLGLEKNASEAESFKNYRFEEVLGSLSRRTVDPGDVTRAVVNILRERSEDADLAHHHTILKLSRSLDNRPTVITTNFDTMLEKALWDVEGLERAQELSFAGQDLPSPGSTDFGGIIHLHGRIADEQIGLKQTPLVVTSADYGDAYMRSGWASRFLFDLCRCKTVVLIGYSAGDAPVRYFLNVLEADRQRFPDVLPVYALDPVKARELPDARWSTLAVEPIAYEFTTDAANGDQDHSALWRDLDQLAELVVRPRTTRHAWAQTILVKNFDTSDLAERDRILWLLQGRRDLWPVAIRSIEDVAWFDFLVERKVWSDQDGAWILAAWIARNLQSVDRFRVAIKWLEQFDKPFSDALARNAEQSKDLPDLWYRAWRLLAASRQRFRKDIDLHFYAMLKILRGSVVLNNDLHHAVGLITPVFKLTARELSEGSSPNRLADIFGFRWIIRGQGEASELVDALVEVPQSHVIIAIATAKLQEVVGVAVDLDAIDEHFDRNDYSVPSVEPHVQNEHHEGPVFLVQLLARLLPAATQVDRDTTRSLVTTWRNLPGFLGCRLWLHALRNKALFSGDEAIAGLVALPQNVFWHIRRELALVLRDRAADADAELVTQVEQRILTEGNSYYQHYTIEEGQVDWRGHARDSEVWLRLNMLNVAGMLSGGGSTELATIKRAREYLDRDVEERDFFGSYSYGVQSVIGDAQPIIDAGDGERLEVALQVIHSPDIRKQLGWSVYCRTDPSGAFHTLAQADLDASNAPLWGTLIGSLSFPQGDPDESHSKLVISIFEVIKPANESFLELIVDRLADLYFSTSRQSVLALTDWWPRLFSIAINHDTEPFDASRGLAEDAINSPVGRLTQALLTDIEWCRQAGEIIRPELLKSIVSVASTEGRQGVFARAVLIRDAAFVLSIDGQAVTELLDAALTGESVEAKALRSVLVNQANLASTTSRVFCKHILHGVTEIGGRDRSSRAAAAKIMAPALSIIRREQNADHWGISLEQTDLALKKGPPSLREGAVRLLVQWIHEIDGGPAEAWRTSISRLLARWSRDRELCEKELTHHFAELAIAAADAFPEALNQLLPYLTPLHGRGSLYVIELSEAPEKFPSETLILLWKLFGPGCTSSLYGVPKILERMIKAKPSIELDRRLQWLDQMALRYE</sequence>
<comment type="caution">
    <text evidence="2">The sequence shown here is derived from an EMBL/GenBank/DDBJ whole genome shotgun (WGS) entry which is preliminary data.</text>
</comment>
<evidence type="ECO:0000313" key="2">
    <source>
        <dbReference type="EMBL" id="MQU42071.1"/>
    </source>
</evidence>
<dbReference type="EMBL" id="WIVV01000017">
    <property type="protein sequence ID" value="MQU42071.1"/>
    <property type="molecule type" value="Genomic_DNA"/>
</dbReference>
<dbReference type="AlphaFoldDB" id="A0A6I1WFE6"/>
<protein>
    <submittedName>
        <fullName evidence="2">Uncharacterized protein</fullName>
    </submittedName>
</protein>
<evidence type="ECO:0000313" key="3">
    <source>
        <dbReference type="Proteomes" id="UP000466863"/>
    </source>
</evidence>
<dbReference type="Proteomes" id="UP000470186">
    <property type="component" value="Unassembled WGS sequence"/>
</dbReference>
<dbReference type="RefSeq" id="WP_153351736.1">
    <property type="nucleotide sequence ID" value="NZ_JBQQFY010000065.1"/>
</dbReference>
<dbReference type="EMBL" id="WIVX01000192">
    <property type="protein sequence ID" value="MQU34565.1"/>
    <property type="molecule type" value="Genomic_DNA"/>
</dbReference>
<proteinExistence type="predicted"/>
<dbReference type="Pfam" id="PF13289">
    <property type="entry name" value="SIR2_2"/>
    <property type="match status" value="1"/>
</dbReference>
<name>A0A6I1WFE6_9PSED</name>
<organism evidence="2 3">
    <name type="scientific">Pseudomonas helleri</name>
    <dbReference type="NCBI Taxonomy" id="1608996"/>
    <lineage>
        <taxon>Bacteria</taxon>
        <taxon>Pseudomonadati</taxon>
        <taxon>Pseudomonadota</taxon>
        <taxon>Gammaproteobacteria</taxon>
        <taxon>Pseudomonadales</taxon>
        <taxon>Pseudomonadaceae</taxon>
        <taxon>Pseudomonas</taxon>
    </lineage>
</organism>
<dbReference type="InterPro" id="IPR029035">
    <property type="entry name" value="DHS-like_NAD/FAD-binding_dom"/>
</dbReference>
<dbReference type="Proteomes" id="UP000466863">
    <property type="component" value="Unassembled WGS sequence"/>
</dbReference>
<accession>A0A6I1WFE6</accession>
<gene>
    <name evidence="2" type="ORF">GHO28_06035</name>
    <name evidence="1" type="ORF">GHO30_24855</name>
</gene>
<evidence type="ECO:0000313" key="4">
    <source>
        <dbReference type="Proteomes" id="UP000470186"/>
    </source>
</evidence>
<dbReference type="Gene3D" id="3.40.50.1220">
    <property type="entry name" value="TPP-binding domain"/>
    <property type="match status" value="1"/>
</dbReference>
<keyword evidence="4" id="KW-1185">Reference proteome</keyword>
<dbReference type="SUPFAM" id="SSF52467">
    <property type="entry name" value="DHS-like NAD/FAD-binding domain"/>
    <property type="match status" value="1"/>
</dbReference>